<dbReference type="EMBL" id="JABSTU010000002">
    <property type="protein sequence ID" value="KAH8036941.1"/>
    <property type="molecule type" value="Genomic_DNA"/>
</dbReference>
<feature type="region of interest" description="Disordered" evidence="1">
    <location>
        <begin position="56"/>
        <end position="83"/>
    </location>
</feature>
<organism evidence="2 3">
    <name type="scientific">Rhipicephalus microplus</name>
    <name type="common">Cattle tick</name>
    <name type="synonym">Boophilus microplus</name>
    <dbReference type="NCBI Taxonomy" id="6941"/>
    <lineage>
        <taxon>Eukaryota</taxon>
        <taxon>Metazoa</taxon>
        <taxon>Ecdysozoa</taxon>
        <taxon>Arthropoda</taxon>
        <taxon>Chelicerata</taxon>
        <taxon>Arachnida</taxon>
        <taxon>Acari</taxon>
        <taxon>Parasitiformes</taxon>
        <taxon>Ixodida</taxon>
        <taxon>Ixodoidea</taxon>
        <taxon>Ixodidae</taxon>
        <taxon>Rhipicephalinae</taxon>
        <taxon>Rhipicephalus</taxon>
        <taxon>Boophilus</taxon>
    </lineage>
</organism>
<accession>A0A9J6ES59</accession>
<dbReference type="VEuPathDB" id="VectorBase:LOC119164460"/>
<dbReference type="Proteomes" id="UP000821866">
    <property type="component" value="Chromosome 10"/>
</dbReference>
<reference evidence="2" key="1">
    <citation type="journal article" date="2020" name="Cell">
        <title>Large-Scale Comparative Analyses of Tick Genomes Elucidate Their Genetic Diversity and Vector Capacities.</title>
        <authorList>
            <consortium name="Tick Genome and Microbiome Consortium (TIGMIC)"/>
            <person name="Jia N."/>
            <person name="Wang J."/>
            <person name="Shi W."/>
            <person name="Du L."/>
            <person name="Sun Y."/>
            <person name="Zhan W."/>
            <person name="Jiang J.F."/>
            <person name="Wang Q."/>
            <person name="Zhang B."/>
            <person name="Ji P."/>
            <person name="Bell-Sakyi L."/>
            <person name="Cui X.M."/>
            <person name="Yuan T.T."/>
            <person name="Jiang B.G."/>
            <person name="Yang W.F."/>
            <person name="Lam T.T."/>
            <person name="Chang Q.C."/>
            <person name="Ding S.J."/>
            <person name="Wang X.J."/>
            <person name="Zhu J.G."/>
            <person name="Ruan X.D."/>
            <person name="Zhao L."/>
            <person name="Wei J.T."/>
            <person name="Ye R.Z."/>
            <person name="Que T.C."/>
            <person name="Du C.H."/>
            <person name="Zhou Y.H."/>
            <person name="Cheng J.X."/>
            <person name="Dai P.F."/>
            <person name="Guo W.B."/>
            <person name="Han X.H."/>
            <person name="Huang E.J."/>
            <person name="Li L.F."/>
            <person name="Wei W."/>
            <person name="Gao Y.C."/>
            <person name="Liu J.Z."/>
            <person name="Shao H.Z."/>
            <person name="Wang X."/>
            <person name="Wang C.C."/>
            <person name="Yang T.C."/>
            <person name="Huo Q.B."/>
            <person name="Li W."/>
            <person name="Chen H.Y."/>
            <person name="Chen S.E."/>
            <person name="Zhou L.G."/>
            <person name="Ni X.B."/>
            <person name="Tian J.H."/>
            <person name="Sheng Y."/>
            <person name="Liu T."/>
            <person name="Pan Y.S."/>
            <person name="Xia L.Y."/>
            <person name="Li J."/>
            <person name="Zhao F."/>
            <person name="Cao W.C."/>
        </authorList>
    </citation>
    <scope>NUCLEOTIDE SEQUENCE</scope>
    <source>
        <strain evidence="2">Rmic-2018</strain>
    </source>
</reference>
<keyword evidence="3" id="KW-1185">Reference proteome</keyword>
<dbReference type="AlphaFoldDB" id="A0A9J6ES59"/>
<gene>
    <name evidence="2" type="ORF">HPB51_007540</name>
</gene>
<evidence type="ECO:0000313" key="3">
    <source>
        <dbReference type="Proteomes" id="UP000821866"/>
    </source>
</evidence>
<feature type="region of interest" description="Disordered" evidence="1">
    <location>
        <begin position="117"/>
        <end position="136"/>
    </location>
</feature>
<dbReference type="VEuPathDB" id="VectorBase:LOC119164243"/>
<sequence length="212" mass="24619">MASQFATRPPGLPTEARLFDRPIYIPYVHHHAFTIERVASLCNELFQPHELTASLNRSKRQAAERTQNGRNYVPDGPQPGRQDVVEGIEDSLQFWSEQYDDLLRRVEQNEHHIKELRRRTEKLETQNSNVSEMEAEINNPEWRSRRLNLEFHGIMPTENEDLLNKVNALAPDVELPPLQDDAVAAIHRLPSKKGKIPGIICRFTRQADRDKW</sequence>
<protein>
    <submittedName>
        <fullName evidence="2">Uncharacterized protein</fullName>
    </submittedName>
</protein>
<evidence type="ECO:0000256" key="1">
    <source>
        <dbReference type="SAM" id="MobiDB-lite"/>
    </source>
</evidence>
<reference evidence="2" key="2">
    <citation type="submission" date="2021-09" db="EMBL/GenBank/DDBJ databases">
        <authorList>
            <person name="Jia N."/>
            <person name="Wang J."/>
            <person name="Shi W."/>
            <person name="Du L."/>
            <person name="Sun Y."/>
            <person name="Zhan W."/>
            <person name="Jiang J."/>
            <person name="Wang Q."/>
            <person name="Zhang B."/>
            <person name="Ji P."/>
            <person name="Sakyi L.B."/>
            <person name="Cui X."/>
            <person name="Yuan T."/>
            <person name="Jiang B."/>
            <person name="Yang W."/>
            <person name="Lam T.T.-Y."/>
            <person name="Chang Q."/>
            <person name="Ding S."/>
            <person name="Wang X."/>
            <person name="Zhu J."/>
            <person name="Ruan X."/>
            <person name="Zhao L."/>
            <person name="Wei J."/>
            <person name="Que T."/>
            <person name="Du C."/>
            <person name="Cheng J."/>
            <person name="Dai P."/>
            <person name="Han X."/>
            <person name="Huang E."/>
            <person name="Gao Y."/>
            <person name="Liu J."/>
            <person name="Shao H."/>
            <person name="Ye R."/>
            <person name="Li L."/>
            <person name="Wei W."/>
            <person name="Wang X."/>
            <person name="Wang C."/>
            <person name="Huo Q."/>
            <person name="Li W."/>
            <person name="Guo W."/>
            <person name="Chen H."/>
            <person name="Chen S."/>
            <person name="Zhou L."/>
            <person name="Zhou L."/>
            <person name="Ni X."/>
            <person name="Tian J."/>
            <person name="Zhou Y."/>
            <person name="Sheng Y."/>
            <person name="Liu T."/>
            <person name="Pan Y."/>
            <person name="Xia L."/>
            <person name="Li J."/>
            <person name="Zhao F."/>
            <person name="Cao W."/>
        </authorList>
    </citation>
    <scope>NUCLEOTIDE SEQUENCE</scope>
    <source>
        <strain evidence="2">Rmic-2018</strain>
        <tissue evidence="2">Larvae</tissue>
    </source>
</reference>
<evidence type="ECO:0000313" key="2">
    <source>
        <dbReference type="EMBL" id="KAH8036941.1"/>
    </source>
</evidence>
<comment type="caution">
    <text evidence="2">The sequence shown here is derived from an EMBL/GenBank/DDBJ whole genome shotgun (WGS) entry which is preliminary data.</text>
</comment>
<name>A0A9J6ES59_RHIMP</name>
<proteinExistence type="predicted"/>